<evidence type="ECO:0000256" key="7">
    <source>
        <dbReference type="ARBA" id="ARBA00022741"/>
    </source>
</evidence>
<evidence type="ECO:0000256" key="11">
    <source>
        <dbReference type="ARBA" id="ARBA00024220"/>
    </source>
</evidence>
<dbReference type="PANTHER" id="PTHR24223:SF443">
    <property type="entry name" value="MULTIDRUG-RESISTANCE LIKE PROTEIN 1, ISOFORM I"/>
    <property type="match status" value="1"/>
</dbReference>
<dbReference type="FunFam" id="1.20.1560.10:FF:000001">
    <property type="entry name" value="ATP-binding cassette subfamily C member 1"/>
    <property type="match status" value="1"/>
</dbReference>
<sequence length="1305" mass="146438">MKKESLEPSASVLSLLTFWWINPLIFLGYKRALTSEDLWELSEENKTEYNSELFKERLRQNQRINRKGILGPLLTTYCFSIAFIVVLKFILSFLPYVNPSVLNWLIDYMSEGNTEPEWRGYLYAIIMFMSPMIESLIATQYDFYDAIVALRIRSCLTNAIYKKSLRLSSAGRNDFTIGEIINLMSIDTPRIAELVQIVNETWSAPLQIIFAMYLLWQQLGVAAIAGLVVMLLLIPVNGYISGKLRFITSHLMKYKDKRIKLMNEILCGIKVLKLYAWEPSFDDQVMHKRDHEIKQLTTRAYVMSAMIYVFYLVPYLVAVTSFMTFVWISSSNVLTPQKAFVSLALFNQMRFPLKDFPRLISFYALFSVSLKRINKYMSGDEIDSESITYRINSNEAIVVEKASFSWKRGESAILSDISLTVPKNQLIAVVGQVGAGKSSLLYALLGDMFKLKGSINISGKIAYVPQQAWILNASLKQNIVYTSDENDIKLNTILEKCALLPDLEVLPGGHNTEIGEKGINLSGGQKQRVSIARACYSSADIFLLDDPLSALDANVVKHVFNEVIGPNGMLKDKTRILVTHRISVLSECDQIVVMKDGLISEMGSYKQLLENRGDFAEFLMSHINEGNDEDIDEEELKLLADVVNKDSIIRQRSNTRSSGSSSLRQRTISNASKISANKEISKSMPKEEAKNISKLIEAEKSETGSVKLSVYWDYLQKIGLLGACGVLLAHMGAISLNIGSSQWLSIWSEDSNDPKLVNDTQLRDTRLGIYALLGSGESIMLFIATLTLNLATIRGARLLHRDMLDHIFRAPMSFFDTTPMGRVLNRFARDIDVLDTQLDVNIRNVLTQIFRVLSALVVMAFVVPIVLVFVLPLGLVYLIVQRLYIPTSRQLRRIESTTRSPIYSYFSETLSGATSIRAFGSGDRFVDEFNKKIDLNNTSSFTTILATCWLCIRLEFLGYLIIFINALYAVLNRHTLSAGAVGLTMSYALTITRALNYLIIVVTYLETNIVSVERCLEYTRIPVEALQRKPETRPDDGWPQKGCITFENYSTRYRDGLDLVLKKISLTINGGKRVGVVGRTGAGKSSLTLALFRLIEPVNGLIDIDGIDISAIGLYDLRSRVTIIPQDPVLFTGTLRYNLDPFDTYSDSEIWSALELSHLKTFVGSLDAGLDHMLAEGGDNLSVGQKQLVCLSRALLRKSKIIVLDEATAAVDIETDDLIQSTIRTEFNECTIVTIAHRLNTILDYDMIVVLNRGEVAEYDSPKALLRLSLMSALLGEVAEYDSPKALLQNTDSIFYSMAKSSGHI</sequence>
<evidence type="ECO:0000256" key="9">
    <source>
        <dbReference type="ARBA" id="ARBA00022989"/>
    </source>
</evidence>
<dbReference type="GO" id="GO:0016887">
    <property type="term" value="F:ATP hydrolysis activity"/>
    <property type="evidence" value="ECO:0007669"/>
    <property type="project" value="InterPro"/>
</dbReference>
<keyword evidence="3" id="KW-0813">Transport</keyword>
<dbReference type="PANTHER" id="PTHR24223">
    <property type="entry name" value="ATP-BINDING CASSETTE SUB-FAMILY C"/>
    <property type="match status" value="1"/>
</dbReference>
<evidence type="ECO:0000256" key="10">
    <source>
        <dbReference type="ARBA" id="ARBA00023136"/>
    </source>
</evidence>
<keyword evidence="4" id="KW-0926">Vacuole</keyword>
<dbReference type="InterPro" id="IPR003593">
    <property type="entry name" value="AAA+_ATPase"/>
</dbReference>
<dbReference type="CDD" id="cd03244">
    <property type="entry name" value="ABCC_MRP_domain2"/>
    <property type="match status" value="1"/>
</dbReference>
<keyword evidence="9 13" id="KW-1133">Transmembrane helix</keyword>
<evidence type="ECO:0000256" key="2">
    <source>
        <dbReference type="ARBA" id="ARBA00009726"/>
    </source>
</evidence>
<dbReference type="CDD" id="cd03250">
    <property type="entry name" value="ABCC_MRP_domain1"/>
    <property type="match status" value="1"/>
</dbReference>
<evidence type="ECO:0000256" key="5">
    <source>
        <dbReference type="ARBA" id="ARBA00022692"/>
    </source>
</evidence>
<evidence type="ECO:0000256" key="6">
    <source>
        <dbReference type="ARBA" id="ARBA00022737"/>
    </source>
</evidence>
<evidence type="ECO:0000256" key="8">
    <source>
        <dbReference type="ARBA" id="ARBA00022840"/>
    </source>
</evidence>
<evidence type="ECO:0000259" key="15">
    <source>
        <dbReference type="PROSITE" id="PS50929"/>
    </source>
</evidence>
<feature type="transmembrane region" description="Helical" evidence="13">
    <location>
        <begin position="69"/>
        <end position="94"/>
    </location>
</feature>
<dbReference type="Gene3D" id="1.20.1560.10">
    <property type="entry name" value="ABC transporter type 1, transmembrane domain"/>
    <property type="match status" value="2"/>
</dbReference>
<dbReference type="InterPro" id="IPR011527">
    <property type="entry name" value="ABC1_TM_dom"/>
</dbReference>
<dbReference type="InterPro" id="IPR003439">
    <property type="entry name" value="ABC_transporter-like_ATP-bd"/>
</dbReference>
<accession>A0A7R9KNE2</accession>
<feature type="transmembrane region" description="Helical" evidence="13">
    <location>
        <begin position="221"/>
        <end position="240"/>
    </location>
</feature>
<evidence type="ECO:0000259" key="14">
    <source>
        <dbReference type="PROSITE" id="PS50893"/>
    </source>
</evidence>
<keyword evidence="17" id="KW-1185">Reference proteome</keyword>
<dbReference type="EMBL" id="OC858360">
    <property type="protein sequence ID" value="CAD7626367.1"/>
    <property type="molecule type" value="Genomic_DNA"/>
</dbReference>
<dbReference type="OrthoDB" id="262778at2759"/>
<evidence type="ECO:0000313" key="16">
    <source>
        <dbReference type="EMBL" id="CAD7626367.1"/>
    </source>
</evidence>
<dbReference type="Pfam" id="PF00005">
    <property type="entry name" value="ABC_tran"/>
    <property type="match status" value="2"/>
</dbReference>
<dbReference type="FunFam" id="1.20.1560.10:FF:000020">
    <property type="entry name" value="ABC metal ion transporter"/>
    <property type="match status" value="1"/>
</dbReference>
<dbReference type="PROSITE" id="PS50893">
    <property type="entry name" value="ABC_TRANSPORTER_2"/>
    <property type="match status" value="2"/>
</dbReference>
<dbReference type="InterPro" id="IPR036640">
    <property type="entry name" value="ABC1_TM_sf"/>
</dbReference>
<evidence type="ECO:0000256" key="13">
    <source>
        <dbReference type="SAM" id="Phobius"/>
    </source>
</evidence>
<dbReference type="SMART" id="SM00382">
    <property type="entry name" value="AAA"/>
    <property type="match status" value="2"/>
</dbReference>
<dbReference type="CDD" id="cd18603">
    <property type="entry name" value="ABC_6TM_MRP1_2_3_6_D2_like"/>
    <property type="match status" value="1"/>
</dbReference>
<gene>
    <name evidence="16" type="ORF">OSB1V03_LOCUS6800</name>
</gene>
<reference evidence="16" key="1">
    <citation type="submission" date="2020-11" db="EMBL/GenBank/DDBJ databases">
        <authorList>
            <person name="Tran Van P."/>
        </authorList>
    </citation>
    <scope>NUCLEOTIDE SEQUENCE</scope>
</reference>
<dbReference type="GO" id="GO:0015431">
    <property type="term" value="F:ABC-type glutathione S-conjugate transporter activity"/>
    <property type="evidence" value="ECO:0007669"/>
    <property type="project" value="UniProtKB-EC"/>
</dbReference>
<dbReference type="FunFam" id="3.40.50.300:FF:000074">
    <property type="entry name" value="Multidrug resistance-associated protein 5 isoform 1"/>
    <property type="match status" value="1"/>
</dbReference>
<dbReference type="SUPFAM" id="SSF52540">
    <property type="entry name" value="P-loop containing nucleoside triphosphate hydrolases"/>
    <property type="match status" value="2"/>
</dbReference>
<feature type="domain" description="ABC transmembrane type-1" evidence="15">
    <location>
        <begin position="720"/>
        <end position="1007"/>
    </location>
</feature>
<feature type="transmembrane region" description="Helical" evidence="13">
    <location>
        <begin position="305"/>
        <end position="328"/>
    </location>
</feature>
<name>A0A7R9KNE2_9ACAR</name>
<dbReference type="Gene3D" id="3.40.50.300">
    <property type="entry name" value="P-loop containing nucleotide triphosphate hydrolases"/>
    <property type="match status" value="2"/>
</dbReference>
<organism evidence="16">
    <name type="scientific">Medioppia subpectinata</name>
    <dbReference type="NCBI Taxonomy" id="1979941"/>
    <lineage>
        <taxon>Eukaryota</taxon>
        <taxon>Metazoa</taxon>
        <taxon>Ecdysozoa</taxon>
        <taxon>Arthropoda</taxon>
        <taxon>Chelicerata</taxon>
        <taxon>Arachnida</taxon>
        <taxon>Acari</taxon>
        <taxon>Acariformes</taxon>
        <taxon>Sarcoptiformes</taxon>
        <taxon>Oribatida</taxon>
        <taxon>Brachypylina</taxon>
        <taxon>Oppioidea</taxon>
        <taxon>Oppiidae</taxon>
        <taxon>Medioppia</taxon>
    </lineage>
</organism>
<keyword evidence="6" id="KW-0677">Repeat</keyword>
<keyword evidence="7" id="KW-0547">Nucleotide-binding</keyword>
<comment type="catalytic activity">
    <reaction evidence="12">
        <text>leukotriene C4(in) + ATP + H2O = leukotriene C4(out) + ADP + phosphate + H(+)</text>
        <dbReference type="Rhea" id="RHEA:38963"/>
        <dbReference type="ChEBI" id="CHEBI:15377"/>
        <dbReference type="ChEBI" id="CHEBI:15378"/>
        <dbReference type="ChEBI" id="CHEBI:30616"/>
        <dbReference type="ChEBI" id="CHEBI:43474"/>
        <dbReference type="ChEBI" id="CHEBI:57973"/>
        <dbReference type="ChEBI" id="CHEBI:456216"/>
    </reaction>
    <physiologicalReaction direction="left-to-right" evidence="12">
        <dbReference type="Rhea" id="RHEA:38964"/>
    </physiologicalReaction>
</comment>
<evidence type="ECO:0000256" key="1">
    <source>
        <dbReference type="ARBA" id="ARBA00004128"/>
    </source>
</evidence>
<dbReference type="InterPro" id="IPR050173">
    <property type="entry name" value="ABC_transporter_C-like"/>
</dbReference>
<protein>
    <recommendedName>
        <fullName evidence="11">ABC-type glutathione-S-conjugate transporter</fullName>
        <ecNumber evidence="11">7.6.2.3</ecNumber>
    </recommendedName>
</protein>
<keyword evidence="5 13" id="KW-0812">Transmembrane</keyword>
<dbReference type="GO" id="GO:0005774">
    <property type="term" value="C:vacuolar membrane"/>
    <property type="evidence" value="ECO:0007669"/>
    <property type="project" value="UniProtKB-SubCell"/>
</dbReference>
<dbReference type="EC" id="7.6.2.3" evidence="11"/>
<evidence type="ECO:0000256" key="3">
    <source>
        <dbReference type="ARBA" id="ARBA00022448"/>
    </source>
</evidence>
<dbReference type="PROSITE" id="PS50929">
    <property type="entry name" value="ABC_TM1F"/>
    <property type="match status" value="2"/>
</dbReference>
<dbReference type="GO" id="GO:0000323">
    <property type="term" value="C:lytic vacuole"/>
    <property type="evidence" value="ECO:0007669"/>
    <property type="project" value="UniProtKB-ARBA"/>
</dbReference>
<feature type="transmembrane region" description="Helical" evidence="13">
    <location>
        <begin position="12"/>
        <end position="29"/>
    </location>
</feature>
<dbReference type="EMBL" id="CAJPIZ010003785">
    <property type="protein sequence ID" value="CAG2106797.1"/>
    <property type="molecule type" value="Genomic_DNA"/>
</dbReference>
<dbReference type="Proteomes" id="UP000759131">
    <property type="component" value="Unassembled WGS sequence"/>
</dbReference>
<feature type="domain" description="ABC transporter" evidence="14">
    <location>
        <begin position="1044"/>
        <end position="1278"/>
    </location>
</feature>
<dbReference type="InterPro" id="IPR027417">
    <property type="entry name" value="P-loop_NTPase"/>
</dbReference>
<dbReference type="SUPFAM" id="SSF90123">
    <property type="entry name" value="ABC transporter transmembrane region"/>
    <property type="match status" value="2"/>
</dbReference>
<feature type="transmembrane region" description="Helical" evidence="13">
    <location>
        <begin position="944"/>
        <end position="971"/>
    </location>
</feature>
<dbReference type="PROSITE" id="PS00211">
    <property type="entry name" value="ABC_TRANSPORTER_1"/>
    <property type="match status" value="1"/>
</dbReference>
<keyword evidence="10 13" id="KW-0472">Membrane</keyword>
<dbReference type="InterPro" id="IPR017871">
    <property type="entry name" value="ABC_transporter-like_CS"/>
</dbReference>
<dbReference type="Pfam" id="PF00664">
    <property type="entry name" value="ABC_membrane"/>
    <property type="match status" value="2"/>
</dbReference>
<feature type="domain" description="ABC transporter" evidence="14">
    <location>
        <begin position="397"/>
        <end position="621"/>
    </location>
</feature>
<evidence type="ECO:0000256" key="4">
    <source>
        <dbReference type="ARBA" id="ARBA00022554"/>
    </source>
</evidence>
<comment type="subcellular location">
    <subcellularLocation>
        <location evidence="1">Vacuole membrane</location>
        <topology evidence="1">Multi-pass membrane protein</topology>
    </subcellularLocation>
</comment>
<feature type="transmembrane region" description="Helical" evidence="13">
    <location>
        <begin position="852"/>
        <end position="880"/>
    </location>
</feature>
<dbReference type="FunFam" id="3.40.50.300:FF:000997">
    <property type="entry name" value="Multidrug resistance-associated protein 1"/>
    <property type="match status" value="1"/>
</dbReference>
<evidence type="ECO:0000256" key="12">
    <source>
        <dbReference type="ARBA" id="ARBA00047523"/>
    </source>
</evidence>
<comment type="similarity">
    <text evidence="2">Belongs to the ABC transporter superfamily. ABCC family. Conjugate transporter (TC 3.A.1.208) subfamily.</text>
</comment>
<proteinExistence type="inferred from homology"/>
<dbReference type="CDD" id="cd18595">
    <property type="entry name" value="ABC_6TM_MRP1_2_3_6_D1_like"/>
    <property type="match status" value="1"/>
</dbReference>
<dbReference type="GO" id="GO:0005524">
    <property type="term" value="F:ATP binding"/>
    <property type="evidence" value="ECO:0007669"/>
    <property type="project" value="UniProtKB-KW"/>
</dbReference>
<keyword evidence="8" id="KW-0067">ATP-binding</keyword>
<feature type="domain" description="ABC transmembrane type-1" evidence="15">
    <location>
        <begin position="82"/>
        <end position="365"/>
    </location>
</feature>
<evidence type="ECO:0000313" key="17">
    <source>
        <dbReference type="Proteomes" id="UP000759131"/>
    </source>
</evidence>